<name>A0A563EQ12_9PSEU</name>
<protein>
    <submittedName>
        <fullName evidence="1">Uncharacterized protein</fullName>
    </submittedName>
</protein>
<accession>A0A563EQ12</accession>
<dbReference type="OrthoDB" id="9872392at2"/>
<organism evidence="1 2">
    <name type="scientific">Lentzea tibetensis</name>
    <dbReference type="NCBI Taxonomy" id="2591470"/>
    <lineage>
        <taxon>Bacteria</taxon>
        <taxon>Bacillati</taxon>
        <taxon>Actinomycetota</taxon>
        <taxon>Actinomycetes</taxon>
        <taxon>Pseudonocardiales</taxon>
        <taxon>Pseudonocardiaceae</taxon>
        <taxon>Lentzea</taxon>
    </lineage>
</organism>
<dbReference type="Proteomes" id="UP000316639">
    <property type="component" value="Unassembled WGS sequence"/>
</dbReference>
<evidence type="ECO:0000313" key="2">
    <source>
        <dbReference type="Proteomes" id="UP000316639"/>
    </source>
</evidence>
<proteinExistence type="predicted"/>
<reference evidence="1 2" key="1">
    <citation type="submission" date="2019-07" db="EMBL/GenBank/DDBJ databases">
        <title>Lentzea xizangensis sp. nov., isolated from Qinghai-Tibetan Plateau Soils.</title>
        <authorList>
            <person name="Huang J."/>
        </authorList>
    </citation>
    <scope>NUCLEOTIDE SEQUENCE [LARGE SCALE GENOMIC DNA]</scope>
    <source>
        <strain evidence="1 2">FXJ1.1311</strain>
    </source>
</reference>
<comment type="caution">
    <text evidence="1">The sequence shown here is derived from an EMBL/GenBank/DDBJ whole genome shotgun (WGS) entry which is preliminary data.</text>
</comment>
<evidence type="ECO:0000313" key="1">
    <source>
        <dbReference type="EMBL" id="TWP49487.1"/>
    </source>
</evidence>
<dbReference type="EMBL" id="VOBR01000015">
    <property type="protein sequence ID" value="TWP49487.1"/>
    <property type="molecule type" value="Genomic_DNA"/>
</dbReference>
<sequence length="76" mass="8734">MSQAPYVHPDPDARQLRREYIAKVTEFARRHQPLPEYADVLIAFLADLVLERALLADDLVPLEKSSLQLKPHISTR</sequence>
<gene>
    <name evidence="1" type="ORF">FKR81_23350</name>
</gene>
<keyword evidence="2" id="KW-1185">Reference proteome</keyword>
<dbReference type="RefSeq" id="WP_146354370.1">
    <property type="nucleotide sequence ID" value="NZ_VOBR01000015.1"/>
</dbReference>
<dbReference type="AlphaFoldDB" id="A0A563EQ12"/>